<protein>
    <submittedName>
        <fullName evidence="1">Uncharacterized protein</fullName>
    </submittedName>
</protein>
<gene>
    <name evidence="1" type="ORF">RM706_11575</name>
</gene>
<organism evidence="1 2">
    <name type="scientific">Croceitalea rosinachiae</name>
    <dbReference type="NCBI Taxonomy" id="3075596"/>
    <lineage>
        <taxon>Bacteria</taxon>
        <taxon>Pseudomonadati</taxon>
        <taxon>Bacteroidota</taxon>
        <taxon>Flavobacteriia</taxon>
        <taxon>Flavobacteriales</taxon>
        <taxon>Flavobacteriaceae</taxon>
        <taxon>Croceitalea</taxon>
    </lineage>
</organism>
<evidence type="ECO:0000313" key="2">
    <source>
        <dbReference type="Proteomes" id="UP001255246"/>
    </source>
</evidence>
<reference evidence="1 2" key="1">
    <citation type="submission" date="2023-09" db="EMBL/GenBank/DDBJ databases">
        <authorList>
            <person name="Rey-Velasco X."/>
        </authorList>
    </citation>
    <scope>NUCLEOTIDE SEQUENCE [LARGE SCALE GENOMIC DNA]</scope>
    <source>
        <strain evidence="1 2">F388</strain>
    </source>
</reference>
<dbReference type="EMBL" id="JAVRHR010000002">
    <property type="protein sequence ID" value="MDT0607678.1"/>
    <property type="molecule type" value="Genomic_DNA"/>
</dbReference>
<comment type="caution">
    <text evidence="1">The sequence shown here is derived from an EMBL/GenBank/DDBJ whole genome shotgun (WGS) entry which is preliminary data.</text>
</comment>
<keyword evidence="2" id="KW-1185">Reference proteome</keyword>
<sequence length="93" mass="10770">MKRFLKITSLVLGLGILFFLLFAWVKSEPLPEGNKGPEADALAQKMLATINMERYKNTRFLEWTFRSGANHFFWDKVLGICKVKWDGYEVALI</sequence>
<dbReference type="RefSeq" id="WP_311351631.1">
    <property type="nucleotide sequence ID" value="NZ_JAVRHR010000002.1"/>
</dbReference>
<accession>A0ABU3AF14</accession>
<evidence type="ECO:0000313" key="1">
    <source>
        <dbReference type="EMBL" id="MDT0607678.1"/>
    </source>
</evidence>
<name>A0ABU3AF14_9FLAO</name>
<proteinExistence type="predicted"/>
<dbReference type="Proteomes" id="UP001255246">
    <property type="component" value="Unassembled WGS sequence"/>
</dbReference>